<dbReference type="EMBL" id="QUSF01000014">
    <property type="protein sequence ID" value="RLW04041.1"/>
    <property type="molecule type" value="Genomic_DNA"/>
</dbReference>
<proteinExistence type="predicted"/>
<dbReference type="AlphaFoldDB" id="A0A3L8SL57"/>
<accession>A0A3L8SL57</accession>
<protein>
    <submittedName>
        <fullName evidence="1">Uncharacterized protein</fullName>
    </submittedName>
</protein>
<sequence length="90" mass="10133">MSCVRQKSVGCDHLIGDERNKKEIAVQNSSASNADNFQNAAFHMRETQMSAHTYPKAELQHLHLFPVLSSHWGLKINESLHCTSEVSAFH</sequence>
<dbReference type="Proteomes" id="UP000276834">
    <property type="component" value="Unassembled WGS sequence"/>
</dbReference>
<reference evidence="1 2" key="1">
    <citation type="journal article" date="2018" name="Proc. R. Soc. B">
        <title>A non-coding region near Follistatin controls head colour polymorphism in the Gouldian finch.</title>
        <authorList>
            <person name="Toomey M.B."/>
            <person name="Marques C.I."/>
            <person name="Andrade P."/>
            <person name="Araujo P.M."/>
            <person name="Sabatino S."/>
            <person name="Gazda M.A."/>
            <person name="Afonso S."/>
            <person name="Lopes R.J."/>
            <person name="Corbo J.C."/>
            <person name="Carneiro M."/>
        </authorList>
    </citation>
    <scope>NUCLEOTIDE SEQUENCE [LARGE SCALE GENOMIC DNA]</scope>
    <source>
        <strain evidence="1">Red01</strain>
        <tissue evidence="1">Muscle</tissue>
    </source>
</reference>
<name>A0A3L8SL57_CHLGU</name>
<evidence type="ECO:0000313" key="2">
    <source>
        <dbReference type="Proteomes" id="UP000276834"/>
    </source>
</evidence>
<feature type="non-terminal residue" evidence="1">
    <location>
        <position position="90"/>
    </location>
</feature>
<keyword evidence="2" id="KW-1185">Reference proteome</keyword>
<evidence type="ECO:0000313" key="1">
    <source>
        <dbReference type="EMBL" id="RLW04041.1"/>
    </source>
</evidence>
<comment type="caution">
    <text evidence="1">The sequence shown here is derived from an EMBL/GenBank/DDBJ whole genome shotgun (WGS) entry which is preliminary data.</text>
</comment>
<gene>
    <name evidence="1" type="ORF">DV515_00006060</name>
</gene>
<organism evidence="1 2">
    <name type="scientific">Chloebia gouldiae</name>
    <name type="common">Gouldian finch</name>
    <name type="synonym">Erythrura gouldiae</name>
    <dbReference type="NCBI Taxonomy" id="44316"/>
    <lineage>
        <taxon>Eukaryota</taxon>
        <taxon>Metazoa</taxon>
        <taxon>Chordata</taxon>
        <taxon>Craniata</taxon>
        <taxon>Vertebrata</taxon>
        <taxon>Euteleostomi</taxon>
        <taxon>Archelosauria</taxon>
        <taxon>Archosauria</taxon>
        <taxon>Dinosauria</taxon>
        <taxon>Saurischia</taxon>
        <taxon>Theropoda</taxon>
        <taxon>Coelurosauria</taxon>
        <taxon>Aves</taxon>
        <taxon>Neognathae</taxon>
        <taxon>Neoaves</taxon>
        <taxon>Telluraves</taxon>
        <taxon>Australaves</taxon>
        <taxon>Passeriformes</taxon>
        <taxon>Passeroidea</taxon>
        <taxon>Passeridae</taxon>
        <taxon>Chloebia</taxon>
    </lineage>
</organism>